<dbReference type="PANTHER" id="PTHR15874:SF1">
    <property type="entry name" value="NUCLEOLAR AND SPINDLE-ASSOCIATED PROTEIN 1"/>
    <property type="match status" value="1"/>
</dbReference>
<comment type="subcellular location">
    <subcellularLocation>
        <location evidence="2">Cytoplasm</location>
        <location evidence="2">Cytoskeleton</location>
        <location evidence="2">Spindle</location>
    </subcellularLocation>
    <subcellularLocation>
        <location evidence="1">Nucleus</location>
    </subcellularLocation>
</comment>
<evidence type="ECO:0000256" key="2">
    <source>
        <dbReference type="ARBA" id="ARBA00004186"/>
    </source>
</evidence>
<evidence type="ECO:0000313" key="14">
    <source>
        <dbReference type="Proteomes" id="UP000606274"/>
    </source>
</evidence>
<reference evidence="13" key="1">
    <citation type="submission" date="2020-08" db="EMBL/GenBank/DDBJ databases">
        <title>Chromosome-level assembly of Southern catfish (Silurus meridionalis) provides insights into visual adaptation to the nocturnal and benthic lifestyles.</title>
        <authorList>
            <person name="Zhang Y."/>
            <person name="Wang D."/>
            <person name="Peng Z."/>
        </authorList>
    </citation>
    <scope>NUCLEOTIDE SEQUENCE</scope>
    <source>
        <strain evidence="13">SWU-2019-XX</strain>
        <tissue evidence="13">Muscle</tissue>
    </source>
</reference>
<gene>
    <name evidence="13" type="ORF">HF521_009680</name>
</gene>
<comment type="similarity">
    <text evidence="3">Belongs to the NUSAP family.</text>
</comment>
<keyword evidence="9" id="KW-0206">Cytoskeleton</keyword>
<evidence type="ECO:0000256" key="5">
    <source>
        <dbReference type="ARBA" id="ARBA00022618"/>
    </source>
</evidence>
<keyword evidence="4" id="KW-0963">Cytoplasm</keyword>
<feature type="region of interest" description="Disordered" evidence="12">
    <location>
        <begin position="41"/>
        <end position="140"/>
    </location>
</feature>
<keyword evidence="10" id="KW-0539">Nucleus</keyword>
<evidence type="ECO:0000256" key="12">
    <source>
        <dbReference type="SAM" id="MobiDB-lite"/>
    </source>
</evidence>
<dbReference type="GO" id="GO:0008017">
    <property type="term" value="F:microtubule binding"/>
    <property type="evidence" value="ECO:0007669"/>
    <property type="project" value="TreeGrafter"/>
</dbReference>
<evidence type="ECO:0000256" key="9">
    <source>
        <dbReference type="ARBA" id="ARBA00023212"/>
    </source>
</evidence>
<dbReference type="PANTHER" id="PTHR15874">
    <property type="entry name" value="NUCLEOLAR AND SPINDLE-ASSOCIATED PROTEIN 1"/>
    <property type="match status" value="1"/>
</dbReference>
<proteinExistence type="inferred from homology"/>
<evidence type="ECO:0000256" key="11">
    <source>
        <dbReference type="ARBA" id="ARBA00023306"/>
    </source>
</evidence>
<dbReference type="GO" id="GO:0040001">
    <property type="term" value="P:establishment of mitotic spindle localization"/>
    <property type="evidence" value="ECO:0007669"/>
    <property type="project" value="InterPro"/>
</dbReference>
<feature type="region of interest" description="Disordered" evidence="12">
    <location>
        <begin position="243"/>
        <end position="273"/>
    </location>
</feature>
<keyword evidence="8" id="KW-0238">DNA-binding</keyword>
<dbReference type="GO" id="GO:0072686">
    <property type="term" value="C:mitotic spindle"/>
    <property type="evidence" value="ECO:0007669"/>
    <property type="project" value="TreeGrafter"/>
</dbReference>
<dbReference type="Pfam" id="PF16006">
    <property type="entry name" value="NUSAP"/>
    <property type="match status" value="1"/>
</dbReference>
<dbReference type="GO" id="GO:0000281">
    <property type="term" value="P:mitotic cytokinesis"/>
    <property type="evidence" value="ECO:0007669"/>
    <property type="project" value="InterPro"/>
</dbReference>
<evidence type="ECO:0000256" key="8">
    <source>
        <dbReference type="ARBA" id="ARBA00023125"/>
    </source>
</evidence>
<evidence type="ECO:0000256" key="7">
    <source>
        <dbReference type="ARBA" id="ARBA00022776"/>
    </source>
</evidence>
<evidence type="ECO:0000313" key="13">
    <source>
        <dbReference type="EMBL" id="KAF7710808.1"/>
    </source>
</evidence>
<keyword evidence="11" id="KW-0131">Cell cycle</keyword>
<dbReference type="EMBL" id="JABFDY010000002">
    <property type="protein sequence ID" value="KAF7710808.1"/>
    <property type="molecule type" value="Genomic_DNA"/>
</dbReference>
<evidence type="ECO:0000256" key="6">
    <source>
        <dbReference type="ARBA" id="ARBA00022701"/>
    </source>
</evidence>
<protein>
    <recommendedName>
        <fullName evidence="15">Nucleolar and spindle-associated protein 1</fullName>
    </recommendedName>
</protein>
<evidence type="ECO:0000256" key="1">
    <source>
        <dbReference type="ARBA" id="ARBA00004123"/>
    </source>
</evidence>
<evidence type="ECO:0000256" key="3">
    <source>
        <dbReference type="ARBA" id="ARBA00009702"/>
    </source>
</evidence>
<keyword evidence="5" id="KW-0132">Cell division</keyword>
<comment type="caution">
    <text evidence="13">The sequence shown here is derived from an EMBL/GenBank/DDBJ whole genome shotgun (WGS) entry which is preliminary data.</text>
</comment>
<keyword evidence="7" id="KW-0498">Mitosis</keyword>
<dbReference type="GO" id="GO:0005730">
    <property type="term" value="C:nucleolus"/>
    <property type="evidence" value="ECO:0007669"/>
    <property type="project" value="TreeGrafter"/>
</dbReference>
<dbReference type="InterPro" id="IPR026756">
    <property type="entry name" value="NuSAP"/>
</dbReference>
<feature type="compositionally biased region" description="Basic residues" evidence="12">
    <location>
        <begin position="74"/>
        <end position="85"/>
    </location>
</feature>
<name>A0A8T0BUU7_SILME</name>
<accession>A0A8T0BUU7</accession>
<evidence type="ECO:0000256" key="4">
    <source>
        <dbReference type="ARBA" id="ARBA00022490"/>
    </source>
</evidence>
<dbReference type="AlphaFoldDB" id="A0A8T0BUU7"/>
<evidence type="ECO:0008006" key="15">
    <source>
        <dbReference type="Google" id="ProtNLM"/>
    </source>
</evidence>
<organism evidence="13 14">
    <name type="scientific">Silurus meridionalis</name>
    <name type="common">Southern catfish</name>
    <name type="synonym">Silurus soldatovi meridionalis</name>
    <dbReference type="NCBI Taxonomy" id="175797"/>
    <lineage>
        <taxon>Eukaryota</taxon>
        <taxon>Metazoa</taxon>
        <taxon>Chordata</taxon>
        <taxon>Craniata</taxon>
        <taxon>Vertebrata</taxon>
        <taxon>Euteleostomi</taxon>
        <taxon>Actinopterygii</taxon>
        <taxon>Neopterygii</taxon>
        <taxon>Teleostei</taxon>
        <taxon>Ostariophysi</taxon>
        <taxon>Siluriformes</taxon>
        <taxon>Siluridae</taxon>
        <taxon>Silurus</taxon>
    </lineage>
</organism>
<dbReference type="GO" id="GO:0007076">
    <property type="term" value="P:mitotic chromosome condensation"/>
    <property type="evidence" value="ECO:0007669"/>
    <property type="project" value="TreeGrafter"/>
</dbReference>
<dbReference type="Proteomes" id="UP000606274">
    <property type="component" value="Unassembled WGS sequence"/>
</dbReference>
<sequence length="333" mass="37228">MDLDAMKYAELRQLAKSVGLKANVKADKLLKALRLHFEQQESSENGNIASDDAQVPEEAAAEPKAVTDSLVTTRRGKKQQTKRKHSGDGADLNPIPFQDDTELPREEEENDGSKRSSKRRKVSSPKVTENKPESAEDDVVIQESKKGMVTKTAGKIPRHEGLMKKKAALRPTTPNFKKLHEAHFSKMESIDSYVQRKNKQVEGLRNTVKDLKAQSETGIKKSAETKTRTMPPVHRASLFSPGVQEKKTQKRRVTQAPARKSVMKESGPFRPSILSTNKINVRFSQATQDNEHKRSLIKTPARMSPHFHSHPCQAGSPKCALTRTQLLSTKLQV</sequence>
<evidence type="ECO:0000256" key="10">
    <source>
        <dbReference type="ARBA" id="ARBA00023242"/>
    </source>
</evidence>
<dbReference type="GO" id="GO:0003677">
    <property type="term" value="F:DNA binding"/>
    <property type="evidence" value="ECO:0007669"/>
    <property type="project" value="UniProtKB-KW"/>
</dbReference>
<keyword evidence="14" id="KW-1185">Reference proteome</keyword>
<feature type="compositionally biased region" description="Acidic residues" evidence="12">
    <location>
        <begin position="99"/>
        <end position="110"/>
    </location>
</feature>
<keyword evidence="6" id="KW-0493">Microtubule</keyword>
<dbReference type="GO" id="GO:0005874">
    <property type="term" value="C:microtubule"/>
    <property type="evidence" value="ECO:0007669"/>
    <property type="project" value="UniProtKB-KW"/>
</dbReference>